<evidence type="ECO:0000256" key="1">
    <source>
        <dbReference type="SAM" id="MobiDB-lite"/>
    </source>
</evidence>
<feature type="compositionally biased region" description="Polar residues" evidence="1">
    <location>
        <begin position="130"/>
        <end position="145"/>
    </location>
</feature>
<proteinExistence type="predicted"/>
<keyword evidence="3" id="KW-1185">Reference proteome</keyword>
<organism evidence="2 3">
    <name type="scientific">Marasmius crinis-equi</name>
    <dbReference type="NCBI Taxonomy" id="585013"/>
    <lineage>
        <taxon>Eukaryota</taxon>
        <taxon>Fungi</taxon>
        <taxon>Dikarya</taxon>
        <taxon>Basidiomycota</taxon>
        <taxon>Agaricomycotina</taxon>
        <taxon>Agaricomycetes</taxon>
        <taxon>Agaricomycetidae</taxon>
        <taxon>Agaricales</taxon>
        <taxon>Marasmiineae</taxon>
        <taxon>Marasmiaceae</taxon>
        <taxon>Marasmius</taxon>
    </lineage>
</organism>
<feature type="compositionally biased region" description="Basic and acidic residues" evidence="1">
    <location>
        <begin position="114"/>
        <end position="129"/>
    </location>
</feature>
<reference evidence="2 3" key="1">
    <citation type="submission" date="2024-02" db="EMBL/GenBank/DDBJ databases">
        <title>A draft genome for the cacao thread blight pathogen Marasmius crinis-equi.</title>
        <authorList>
            <person name="Cohen S.P."/>
            <person name="Baruah I.K."/>
            <person name="Amoako-Attah I."/>
            <person name="Bukari Y."/>
            <person name="Meinhardt L.W."/>
            <person name="Bailey B.A."/>
        </authorList>
    </citation>
    <scope>NUCLEOTIDE SEQUENCE [LARGE SCALE GENOMIC DNA]</scope>
    <source>
        <strain evidence="2 3">GH-76</strain>
    </source>
</reference>
<protein>
    <submittedName>
        <fullName evidence="2">Uncharacterized protein</fullName>
    </submittedName>
</protein>
<comment type="caution">
    <text evidence="2">The sequence shown here is derived from an EMBL/GenBank/DDBJ whole genome shotgun (WGS) entry which is preliminary data.</text>
</comment>
<sequence length="373" mass="41892">MSNNLTHHYRPMNKTQRRMPVMTRLGSQTTAPPTHSYGQRFMIWPLSTFDEQLRRDTIASAPFAALSPSSPACSPSPAPAASLPSAIMPPAPLICSPRLPTSSSPSPSPTKLITPEKPESNSAKCEEGQASKTKSGTLPNKTGNLPSKLPELDPTLHVTSQMLADSDADDDPIPILPSYLQHGSTHIDHTNYATKVKKAKFPNNFLLYLQTVPKDKQSRPEEFKMTVLKWLNLEGIWKSLDIPQQNLDKGQWPDIFSTWFKEGRTRMLRTPKNISAVKIKENWWTWWTAVNPSWRPQIDWQMGKGSDGGWDKLMSAGSKGIVLPLVALRWWYNVLEDGTNNAAWRIVLKDYYYALCWLYDASMTLTADAVKLS</sequence>
<dbReference type="EMBL" id="JBAHYK010002339">
    <property type="protein sequence ID" value="KAL0565280.1"/>
    <property type="molecule type" value="Genomic_DNA"/>
</dbReference>
<gene>
    <name evidence="2" type="ORF">V5O48_016743</name>
</gene>
<feature type="compositionally biased region" description="Low complexity" evidence="1">
    <location>
        <begin position="96"/>
        <end position="113"/>
    </location>
</feature>
<accession>A0ABR3EQX9</accession>
<evidence type="ECO:0000313" key="3">
    <source>
        <dbReference type="Proteomes" id="UP001465976"/>
    </source>
</evidence>
<name>A0ABR3EQX9_9AGAR</name>
<dbReference type="Proteomes" id="UP001465976">
    <property type="component" value="Unassembled WGS sequence"/>
</dbReference>
<feature type="region of interest" description="Disordered" evidence="1">
    <location>
        <begin position="94"/>
        <end position="152"/>
    </location>
</feature>
<evidence type="ECO:0000313" key="2">
    <source>
        <dbReference type="EMBL" id="KAL0565280.1"/>
    </source>
</evidence>